<feature type="region of interest" description="Disordered" evidence="10">
    <location>
        <begin position="403"/>
        <end position="458"/>
    </location>
</feature>
<dbReference type="GO" id="GO:0006979">
    <property type="term" value="P:response to oxidative stress"/>
    <property type="evidence" value="ECO:0007669"/>
    <property type="project" value="TreeGrafter"/>
</dbReference>
<keyword evidence="4" id="KW-0963">Cytoplasm</keyword>
<name>A0A4V1IWK5_9FUNG</name>
<dbReference type="PROSITE" id="PS51886">
    <property type="entry name" value="TLDC"/>
    <property type="match status" value="1"/>
</dbReference>
<feature type="compositionally biased region" description="Acidic residues" evidence="10">
    <location>
        <begin position="448"/>
        <end position="458"/>
    </location>
</feature>
<dbReference type="GO" id="GO:0005737">
    <property type="term" value="C:cytoplasm"/>
    <property type="evidence" value="ECO:0007669"/>
    <property type="project" value="UniProtKB-SubCell"/>
</dbReference>
<evidence type="ECO:0000256" key="10">
    <source>
        <dbReference type="SAM" id="MobiDB-lite"/>
    </source>
</evidence>
<evidence type="ECO:0000256" key="6">
    <source>
        <dbReference type="ARBA" id="ARBA00023228"/>
    </source>
</evidence>
<feature type="domain" description="TLDc" evidence="11">
    <location>
        <begin position="233"/>
        <end position="402"/>
    </location>
</feature>
<evidence type="ECO:0000256" key="7">
    <source>
        <dbReference type="ARBA" id="ARBA00039594"/>
    </source>
</evidence>
<dbReference type="GO" id="GO:0005634">
    <property type="term" value="C:nucleus"/>
    <property type="evidence" value="ECO:0007669"/>
    <property type="project" value="TreeGrafter"/>
</dbReference>
<dbReference type="InterPro" id="IPR006571">
    <property type="entry name" value="TLDc_dom"/>
</dbReference>
<accession>A0A4V1IWK5</accession>
<dbReference type="AlphaFoldDB" id="A0A4V1IWK5"/>
<protein>
    <recommendedName>
        <fullName evidence="7">MTOR-associated protein MEAK7</fullName>
    </recommendedName>
    <alternativeName>
        <fullName evidence="9">TBC/LysM-associated domain-containing protein 1</fullName>
    </alternativeName>
    <alternativeName>
        <fullName evidence="8">TLD domain-containing protein 1</fullName>
    </alternativeName>
</protein>
<gene>
    <name evidence="12" type="ORF">THASP1DRAFT_24041</name>
</gene>
<reference evidence="13" key="1">
    <citation type="journal article" date="2018" name="Nat. Microbiol.">
        <title>Leveraging single-cell genomics to expand the fungal tree of life.</title>
        <authorList>
            <person name="Ahrendt S.R."/>
            <person name="Quandt C.A."/>
            <person name="Ciobanu D."/>
            <person name="Clum A."/>
            <person name="Salamov A."/>
            <person name="Andreopoulos B."/>
            <person name="Cheng J.F."/>
            <person name="Woyke T."/>
            <person name="Pelin A."/>
            <person name="Henrissat B."/>
            <person name="Reynolds N.K."/>
            <person name="Benny G.L."/>
            <person name="Smith M.E."/>
            <person name="James T.Y."/>
            <person name="Grigoriev I.V."/>
        </authorList>
    </citation>
    <scope>NUCLEOTIDE SEQUENCE [LARGE SCALE GENOMIC DNA]</scope>
    <source>
        <strain evidence="13">RSA 1356</strain>
    </source>
</reference>
<proteinExistence type="predicted"/>
<evidence type="ECO:0000313" key="12">
    <source>
        <dbReference type="EMBL" id="RKP07879.1"/>
    </source>
</evidence>
<evidence type="ECO:0000256" key="5">
    <source>
        <dbReference type="ARBA" id="ARBA00023136"/>
    </source>
</evidence>
<dbReference type="PANTHER" id="PTHR23354">
    <property type="entry name" value="NUCLEOLAR PROTEIN 7/ESTROGEN RECEPTOR COACTIVATOR-RELATED"/>
    <property type="match status" value="1"/>
</dbReference>
<keyword evidence="5" id="KW-0472">Membrane</keyword>
<evidence type="ECO:0000313" key="13">
    <source>
        <dbReference type="Proteomes" id="UP000271241"/>
    </source>
</evidence>
<evidence type="ECO:0000256" key="8">
    <source>
        <dbReference type="ARBA" id="ARBA00041780"/>
    </source>
</evidence>
<dbReference type="PANTHER" id="PTHR23354:SF131">
    <property type="entry name" value="MTOR-ASSOCIATED PROTEIN MEAK7"/>
    <property type="match status" value="1"/>
</dbReference>
<dbReference type="GO" id="GO:0016020">
    <property type="term" value="C:membrane"/>
    <property type="evidence" value="ECO:0007669"/>
    <property type="project" value="UniProtKB-SubCell"/>
</dbReference>
<evidence type="ECO:0000259" key="11">
    <source>
        <dbReference type="PROSITE" id="PS51886"/>
    </source>
</evidence>
<dbReference type="Pfam" id="PF07534">
    <property type="entry name" value="TLD"/>
    <property type="match status" value="1"/>
</dbReference>
<evidence type="ECO:0000256" key="4">
    <source>
        <dbReference type="ARBA" id="ARBA00022490"/>
    </source>
</evidence>
<organism evidence="12 13">
    <name type="scientific">Thamnocephalis sphaerospora</name>
    <dbReference type="NCBI Taxonomy" id="78915"/>
    <lineage>
        <taxon>Eukaryota</taxon>
        <taxon>Fungi</taxon>
        <taxon>Fungi incertae sedis</taxon>
        <taxon>Zoopagomycota</taxon>
        <taxon>Zoopagomycotina</taxon>
        <taxon>Zoopagomycetes</taxon>
        <taxon>Zoopagales</taxon>
        <taxon>Sigmoideomycetaceae</taxon>
        <taxon>Thamnocephalis</taxon>
    </lineage>
</organism>
<evidence type="ECO:0000256" key="2">
    <source>
        <dbReference type="ARBA" id="ARBA00004371"/>
    </source>
</evidence>
<dbReference type="STRING" id="78915.A0A4V1IWK5"/>
<comment type="subcellular location">
    <subcellularLocation>
        <location evidence="3">Cytoplasm</location>
    </subcellularLocation>
    <subcellularLocation>
        <location evidence="2">Lysosome</location>
    </subcellularLocation>
    <subcellularLocation>
        <location evidence="1">Membrane</location>
    </subcellularLocation>
</comment>
<evidence type="ECO:0000256" key="1">
    <source>
        <dbReference type="ARBA" id="ARBA00004370"/>
    </source>
</evidence>
<keyword evidence="6" id="KW-0458">Lysosome</keyword>
<dbReference type="Proteomes" id="UP000271241">
    <property type="component" value="Unassembled WGS sequence"/>
</dbReference>
<dbReference type="EMBL" id="KZ992662">
    <property type="protein sequence ID" value="RKP07879.1"/>
    <property type="molecule type" value="Genomic_DNA"/>
</dbReference>
<keyword evidence="13" id="KW-1185">Reference proteome</keyword>
<sequence length="458" mass="51042">MLMQTPNYITGYVGDDAALVVSVHEGLHTATEHGTLSAFQRGFARLAQQQQLHEAEPLPTGEKGNAAAQLTSADTLAAWWLVSRVDQDGLVATLLLEAIRAVFDTTTTSVTQEESCRLAEALLSDAILGHGHDNDAFDMEFDDRARMSRQQQQLESWLQQCGMNAAVNGTDVVKGVERSAFIRWLERSNATVALLRQQAEHVLLGHSRAAFVHDDISSAEVPSLLPKLEGHSRLLSTTDCWLLARDMPPDRRIQWQRLFSTRQQGDNWQQLETSVLTSGATLIVLRERDSDRVFGSFTYTPWQLSPDFFGDTRCYLFSTRPLRIYTPSGYNDHYQYLNVGTKTLPNGLGMGGQLNHFALWIAAENFGRGHSRAEPLSTTFRSPQLSGATEFQIDEVEVWCTRERERDPHESSNAAGGRSAMDKNPEAVTLLEMAGRTMYSKQVRDPDLDLSSDEDGGH</sequence>
<evidence type="ECO:0000256" key="9">
    <source>
        <dbReference type="ARBA" id="ARBA00042134"/>
    </source>
</evidence>
<dbReference type="OrthoDB" id="26679at2759"/>
<dbReference type="SMART" id="SM00584">
    <property type="entry name" value="TLDc"/>
    <property type="match status" value="1"/>
</dbReference>
<evidence type="ECO:0000256" key="3">
    <source>
        <dbReference type="ARBA" id="ARBA00004496"/>
    </source>
</evidence>